<feature type="domain" description="ABC transporter" evidence="8">
    <location>
        <begin position="337"/>
        <end position="571"/>
    </location>
</feature>
<gene>
    <name evidence="10" type="ORF">KDK92_04600</name>
</gene>
<evidence type="ECO:0000259" key="9">
    <source>
        <dbReference type="PROSITE" id="PS50929"/>
    </source>
</evidence>
<dbReference type="Pfam" id="PF00005">
    <property type="entry name" value="ABC_tran"/>
    <property type="match status" value="1"/>
</dbReference>
<evidence type="ECO:0000256" key="5">
    <source>
        <dbReference type="ARBA" id="ARBA00022989"/>
    </source>
</evidence>
<feature type="domain" description="ABC transmembrane type-1" evidence="9">
    <location>
        <begin position="23"/>
        <end position="305"/>
    </location>
</feature>
<dbReference type="SUPFAM" id="SSF52540">
    <property type="entry name" value="P-loop containing nucleoside triphosphate hydrolases"/>
    <property type="match status" value="1"/>
</dbReference>
<dbReference type="Gene3D" id="1.20.1560.10">
    <property type="entry name" value="ABC transporter type 1, transmembrane domain"/>
    <property type="match status" value="1"/>
</dbReference>
<keyword evidence="6 7" id="KW-0472">Membrane</keyword>
<evidence type="ECO:0000256" key="4">
    <source>
        <dbReference type="ARBA" id="ARBA00022840"/>
    </source>
</evidence>
<dbReference type="GO" id="GO:0005886">
    <property type="term" value="C:plasma membrane"/>
    <property type="evidence" value="ECO:0007669"/>
    <property type="project" value="UniProtKB-SubCell"/>
</dbReference>
<dbReference type="InterPro" id="IPR036640">
    <property type="entry name" value="ABC1_TM_sf"/>
</dbReference>
<dbReference type="PROSITE" id="PS50893">
    <property type="entry name" value="ABC_TRANSPORTER_2"/>
    <property type="match status" value="1"/>
</dbReference>
<dbReference type="Proteomes" id="UP001056429">
    <property type="component" value="Unassembled WGS sequence"/>
</dbReference>
<name>A0A9J6NXM3_9CLOT</name>
<feature type="transmembrane region" description="Helical" evidence="7">
    <location>
        <begin position="160"/>
        <end position="177"/>
    </location>
</feature>
<dbReference type="InterPro" id="IPR039421">
    <property type="entry name" value="Type_1_exporter"/>
</dbReference>
<evidence type="ECO:0000259" key="8">
    <source>
        <dbReference type="PROSITE" id="PS50893"/>
    </source>
</evidence>
<dbReference type="GO" id="GO:0005524">
    <property type="term" value="F:ATP binding"/>
    <property type="evidence" value="ECO:0007669"/>
    <property type="project" value="UniProtKB-KW"/>
</dbReference>
<dbReference type="PROSITE" id="PS50929">
    <property type="entry name" value="ABC_TM1F"/>
    <property type="match status" value="1"/>
</dbReference>
<dbReference type="CDD" id="cd07346">
    <property type="entry name" value="ABC_6TM_exporters"/>
    <property type="match status" value="1"/>
</dbReference>
<dbReference type="PANTHER" id="PTHR43394:SF1">
    <property type="entry name" value="ATP-BINDING CASSETTE SUB-FAMILY B MEMBER 10, MITOCHONDRIAL"/>
    <property type="match status" value="1"/>
</dbReference>
<dbReference type="InterPro" id="IPR017871">
    <property type="entry name" value="ABC_transporter-like_CS"/>
</dbReference>
<proteinExistence type="predicted"/>
<keyword evidence="11" id="KW-1185">Reference proteome</keyword>
<reference evidence="10" key="1">
    <citation type="journal article" date="2021" name="mSystems">
        <title>Bacteria and Archaea Synergistically Convert Glycine Betaine to Biogenic Methane in the Formosa Cold Seep of the South China Sea.</title>
        <authorList>
            <person name="Li L."/>
            <person name="Zhang W."/>
            <person name="Zhang S."/>
            <person name="Song L."/>
            <person name="Sun Q."/>
            <person name="Zhang H."/>
            <person name="Xiang H."/>
            <person name="Dong X."/>
        </authorList>
    </citation>
    <scope>NUCLEOTIDE SEQUENCE</scope>
    <source>
        <strain evidence="10">ZWT</strain>
    </source>
</reference>
<dbReference type="RefSeq" id="WP_250857877.1">
    <property type="nucleotide sequence ID" value="NZ_JAGSOJ010000001.1"/>
</dbReference>
<dbReference type="Pfam" id="PF00664">
    <property type="entry name" value="ABC_membrane"/>
    <property type="match status" value="1"/>
</dbReference>
<evidence type="ECO:0000256" key="3">
    <source>
        <dbReference type="ARBA" id="ARBA00022741"/>
    </source>
</evidence>
<feature type="transmembrane region" description="Helical" evidence="7">
    <location>
        <begin position="55"/>
        <end position="72"/>
    </location>
</feature>
<keyword evidence="3" id="KW-0547">Nucleotide-binding</keyword>
<dbReference type="PANTHER" id="PTHR43394">
    <property type="entry name" value="ATP-DEPENDENT PERMEASE MDL1, MITOCHONDRIAL"/>
    <property type="match status" value="1"/>
</dbReference>
<dbReference type="Gene3D" id="3.40.50.300">
    <property type="entry name" value="P-loop containing nucleotide triphosphate hydrolases"/>
    <property type="match status" value="1"/>
</dbReference>
<dbReference type="InterPro" id="IPR011527">
    <property type="entry name" value="ABC1_TM_dom"/>
</dbReference>
<dbReference type="PROSITE" id="PS00211">
    <property type="entry name" value="ABC_TRANSPORTER_1"/>
    <property type="match status" value="1"/>
</dbReference>
<comment type="caution">
    <text evidence="10">The sequence shown here is derived from an EMBL/GenBank/DDBJ whole genome shotgun (WGS) entry which is preliminary data.</text>
</comment>
<evidence type="ECO:0000256" key="7">
    <source>
        <dbReference type="SAM" id="Phobius"/>
    </source>
</evidence>
<comment type="subcellular location">
    <subcellularLocation>
        <location evidence="1">Cell membrane</location>
        <topology evidence="1">Multi-pass membrane protein</topology>
    </subcellularLocation>
</comment>
<protein>
    <submittedName>
        <fullName evidence="10">ABC transporter ATP-binding protein</fullName>
    </submittedName>
</protein>
<dbReference type="GO" id="GO:0015421">
    <property type="term" value="F:ABC-type oligopeptide transporter activity"/>
    <property type="evidence" value="ECO:0007669"/>
    <property type="project" value="TreeGrafter"/>
</dbReference>
<dbReference type="GO" id="GO:0016887">
    <property type="term" value="F:ATP hydrolysis activity"/>
    <property type="evidence" value="ECO:0007669"/>
    <property type="project" value="InterPro"/>
</dbReference>
<dbReference type="InterPro" id="IPR027417">
    <property type="entry name" value="P-loop_NTPase"/>
</dbReference>
<dbReference type="InterPro" id="IPR003593">
    <property type="entry name" value="AAA+_ATPase"/>
</dbReference>
<feature type="transmembrane region" description="Helical" evidence="7">
    <location>
        <begin position="21"/>
        <end position="43"/>
    </location>
</feature>
<accession>A0A9J6NXM3</accession>
<dbReference type="EMBL" id="JAGSOJ010000001">
    <property type="protein sequence ID" value="MCM1989011.1"/>
    <property type="molecule type" value="Genomic_DNA"/>
</dbReference>
<feature type="transmembrane region" description="Helical" evidence="7">
    <location>
        <begin position="130"/>
        <end position="154"/>
    </location>
</feature>
<evidence type="ECO:0000313" key="11">
    <source>
        <dbReference type="Proteomes" id="UP001056429"/>
    </source>
</evidence>
<dbReference type="SUPFAM" id="SSF90123">
    <property type="entry name" value="ABC transporter transmembrane region"/>
    <property type="match status" value="1"/>
</dbReference>
<evidence type="ECO:0000256" key="2">
    <source>
        <dbReference type="ARBA" id="ARBA00022692"/>
    </source>
</evidence>
<keyword evidence="2 7" id="KW-0812">Transmembrane</keyword>
<reference evidence="10" key="2">
    <citation type="submission" date="2021-04" db="EMBL/GenBank/DDBJ databases">
        <authorList>
            <person name="Dong X."/>
        </authorList>
    </citation>
    <scope>NUCLEOTIDE SEQUENCE</scope>
    <source>
        <strain evidence="10">ZWT</strain>
    </source>
</reference>
<organism evidence="10 11">
    <name type="scientific">Oceanirhabdus seepicola</name>
    <dbReference type="NCBI Taxonomy" id="2828781"/>
    <lineage>
        <taxon>Bacteria</taxon>
        <taxon>Bacillati</taxon>
        <taxon>Bacillota</taxon>
        <taxon>Clostridia</taxon>
        <taxon>Eubacteriales</taxon>
        <taxon>Clostridiaceae</taxon>
        <taxon>Oceanirhabdus</taxon>
    </lineage>
</organism>
<sequence>MKNKKYFGSFVMKYLKGQRKTMILLAVFFIANIMLQIIAPQMLSNFIDSAKMGKTLGYISMIVLIYLGTIILKMASGVCESYFAQRFGWKITNSFRKDVLAHFLKIDMEHHERWTSGEVITRLDEDVEGLFTYFYLLIFKMVGSTLLMAGVLIVLALKNLVIAIAMFVFCIIAVWVFKTIQDFGGKLYVRRAAAISKFNGIMKERIDNVVEIRTNAAEEYYIHSLNEAMKKRFKESLPAGMMYSRLWSASTVLDAVATVLSLGIAVVLWDKGFISLGTVYLIHTYTELIYYPLQDFRNYLKSLQEAKAGLIRVREMLDIESSIAEGTREIDDRDITLTVRDLSFGYFENNDVINDICFELKPGERLGVMGETGSGKTTLAKLLARLYEFERGEILLNGVSVKALKGENLRDIIAYCTQDVQFLHGTLRDNITLYNEEFSDGVIHNAIKQMGLEQWFEKFPKGLDTYLEMAENNLSAGEAQLISIIRLFLKDPSIVILDEISSRLDFVTEQRILYALDVLTQNRTVITIAHKLSALRWTDNIMILNDGRIVEYGRKEELEKDESGRFYSMCKAMETSMEVRIDEKNRV</sequence>
<dbReference type="InterPro" id="IPR003439">
    <property type="entry name" value="ABC_transporter-like_ATP-bd"/>
</dbReference>
<dbReference type="SMART" id="SM00382">
    <property type="entry name" value="AAA"/>
    <property type="match status" value="1"/>
</dbReference>
<keyword evidence="5 7" id="KW-1133">Transmembrane helix</keyword>
<evidence type="ECO:0000313" key="10">
    <source>
        <dbReference type="EMBL" id="MCM1989011.1"/>
    </source>
</evidence>
<keyword evidence="4 10" id="KW-0067">ATP-binding</keyword>
<evidence type="ECO:0000256" key="6">
    <source>
        <dbReference type="ARBA" id="ARBA00023136"/>
    </source>
</evidence>
<dbReference type="AlphaFoldDB" id="A0A9J6NXM3"/>
<feature type="transmembrane region" description="Helical" evidence="7">
    <location>
        <begin position="246"/>
        <end position="267"/>
    </location>
</feature>
<evidence type="ECO:0000256" key="1">
    <source>
        <dbReference type="ARBA" id="ARBA00004651"/>
    </source>
</evidence>